<evidence type="ECO:0000313" key="2">
    <source>
        <dbReference type="EMBL" id="UNP64491.1"/>
    </source>
</evidence>
<proteinExistence type="inferred from homology"/>
<reference evidence="2" key="1">
    <citation type="submission" date="2021-09" db="EMBL/GenBank/DDBJ databases">
        <title>The complete genome of the Saguinine gammaherpesvirus 1 (SgGHV-1).</title>
        <authorList>
            <person name="Marti-Carreras J."/>
            <person name="Maes P."/>
        </authorList>
    </citation>
    <scope>NUCLEOTIDE SEQUENCE</scope>
    <source>
        <strain evidence="2">S338D</strain>
    </source>
</reference>
<dbReference type="Pfam" id="PF03048">
    <property type="entry name" value="Herpes_UL92"/>
    <property type="match status" value="1"/>
</dbReference>
<name>A0A9Q8QWC8_9GAMA</name>
<sequence length="209" mass="24088">MSSVSSPPTHNCEFKRLNSLICRYHNTGCIYQCVSCERYHVCDGQTDCVLVDTGDNIVCKLTGKCTLDNIPEGKHVFTEHYTEQIDGWIDGRRFCSMFESLKRDLYSYFKDVDKNVDISRHIIGDGCLNPVVQDIIKETLKTCQSLFKEPDGYEYELLKSIYVHVIISIYSGHTIYNPSLFKCTKNKKYDSIAKHIRTIWMSIHKTGEC</sequence>
<dbReference type="Proteomes" id="UP001142430">
    <property type="component" value="Segment"/>
</dbReference>
<dbReference type="InterPro" id="IPR004289">
    <property type="entry name" value="Herpes_UL92"/>
</dbReference>
<organism evidence="2 3">
    <name type="scientific">Saguinine gammaherpesvirus 1</name>
    <dbReference type="NCBI Taxonomy" id="2169901"/>
    <lineage>
        <taxon>Viruses</taxon>
        <taxon>Duplodnaviria</taxon>
        <taxon>Heunggongvirae</taxon>
        <taxon>Peploviricota</taxon>
        <taxon>Herviviricetes</taxon>
        <taxon>Herpesvirales</taxon>
        <taxon>Orthoherpesviridae</taxon>
        <taxon>Gammaherpesvirinae</taxon>
    </lineage>
</organism>
<comment type="similarity">
    <text evidence="1">Belongs to the herpesviridae UL92 family.</text>
</comment>
<protein>
    <submittedName>
        <fullName evidence="2">UL92-like protein</fullName>
    </submittedName>
</protein>
<evidence type="ECO:0000313" key="3">
    <source>
        <dbReference type="Proteomes" id="UP001142430"/>
    </source>
</evidence>
<dbReference type="EMBL" id="OK337614">
    <property type="protein sequence ID" value="UNP64491.1"/>
    <property type="molecule type" value="Genomic_DNA"/>
</dbReference>
<accession>A0A9Q8QWC8</accession>
<evidence type="ECO:0000256" key="1">
    <source>
        <dbReference type="ARBA" id="ARBA00009153"/>
    </source>
</evidence>